<feature type="region of interest" description="Disordered" evidence="1">
    <location>
        <begin position="1"/>
        <end position="69"/>
    </location>
</feature>
<dbReference type="Proteomes" id="UP000811619">
    <property type="component" value="Unassembled WGS sequence"/>
</dbReference>
<evidence type="ECO:0000313" key="2">
    <source>
        <dbReference type="EMBL" id="KAG5912631.1"/>
    </source>
</evidence>
<comment type="caution">
    <text evidence="2">The sequence shown here is derived from an EMBL/GenBank/DDBJ whole genome shotgun (WGS) entry which is preliminary data.</text>
</comment>
<evidence type="ECO:0000256" key="1">
    <source>
        <dbReference type="SAM" id="MobiDB-lite"/>
    </source>
</evidence>
<gene>
    <name evidence="2" type="ORF">E4U42_002090</name>
</gene>
<organism evidence="2 3">
    <name type="scientific">Claviceps africana</name>
    <dbReference type="NCBI Taxonomy" id="83212"/>
    <lineage>
        <taxon>Eukaryota</taxon>
        <taxon>Fungi</taxon>
        <taxon>Dikarya</taxon>
        <taxon>Ascomycota</taxon>
        <taxon>Pezizomycotina</taxon>
        <taxon>Sordariomycetes</taxon>
        <taxon>Hypocreomycetidae</taxon>
        <taxon>Hypocreales</taxon>
        <taxon>Clavicipitaceae</taxon>
        <taxon>Claviceps</taxon>
    </lineage>
</organism>
<sequence length="69" mass="7018">RERGVGVGVRSDGHDVPQSKAVGMAREALSRSGGGGGGILSSSPGRTLGSGDRDRRKSVKFARQDHGGS</sequence>
<feature type="non-terminal residue" evidence="2">
    <location>
        <position position="1"/>
    </location>
</feature>
<keyword evidence="3" id="KW-1185">Reference proteome</keyword>
<protein>
    <submittedName>
        <fullName evidence="2">Uncharacterized protein</fullName>
    </submittedName>
</protein>
<reference evidence="2" key="1">
    <citation type="journal article" date="2020" name="bioRxiv">
        <title>Whole genome comparisons of ergot fungi reveals the divergence and evolution of species within the genus Claviceps are the result of varying mechanisms driving genome evolution and host range expansion.</title>
        <authorList>
            <person name="Wyka S.A."/>
            <person name="Mondo S.J."/>
            <person name="Liu M."/>
            <person name="Dettman J."/>
            <person name="Nalam V."/>
            <person name="Broders K.D."/>
        </authorList>
    </citation>
    <scope>NUCLEOTIDE SEQUENCE</scope>
    <source>
        <strain evidence="2">CCC 489</strain>
    </source>
</reference>
<name>A0A8K0IZ11_9HYPO</name>
<accession>A0A8K0IZ11</accession>
<dbReference type="EMBL" id="SRPY01001706">
    <property type="protein sequence ID" value="KAG5912631.1"/>
    <property type="molecule type" value="Genomic_DNA"/>
</dbReference>
<proteinExistence type="predicted"/>
<dbReference type="AlphaFoldDB" id="A0A8K0IZ11"/>
<evidence type="ECO:0000313" key="3">
    <source>
        <dbReference type="Proteomes" id="UP000811619"/>
    </source>
</evidence>